<dbReference type="Gene3D" id="2.70.70.10">
    <property type="entry name" value="Glucose Permease (Domain IIA)"/>
    <property type="match status" value="1"/>
</dbReference>
<dbReference type="GO" id="GO:0006508">
    <property type="term" value="P:proteolysis"/>
    <property type="evidence" value="ECO:0007669"/>
    <property type="project" value="UniProtKB-KW"/>
</dbReference>
<name>A0A931H785_9BURK</name>
<dbReference type="Proteomes" id="UP000651050">
    <property type="component" value="Unassembled WGS sequence"/>
</dbReference>
<dbReference type="InterPro" id="IPR011055">
    <property type="entry name" value="Dup_hybrid_motif"/>
</dbReference>
<dbReference type="RefSeq" id="WP_196987519.1">
    <property type="nucleotide sequence ID" value="NZ_JADWYS010000001.1"/>
</dbReference>
<dbReference type="SUPFAM" id="SSF51261">
    <property type="entry name" value="Duplicated hybrid motif"/>
    <property type="match status" value="1"/>
</dbReference>
<keyword evidence="2" id="KW-0645">Protease</keyword>
<keyword evidence="4" id="KW-0378">Hydrolase</keyword>
<evidence type="ECO:0000256" key="3">
    <source>
        <dbReference type="ARBA" id="ARBA00022723"/>
    </source>
</evidence>
<dbReference type="CDD" id="cd12797">
    <property type="entry name" value="M23_peptidase"/>
    <property type="match status" value="1"/>
</dbReference>
<accession>A0A931H785</accession>
<keyword evidence="7" id="KW-0472">Membrane</keyword>
<dbReference type="InterPro" id="IPR050570">
    <property type="entry name" value="Cell_wall_metabolism_enzyme"/>
</dbReference>
<keyword evidence="3" id="KW-0479">Metal-binding</keyword>
<dbReference type="PANTHER" id="PTHR21666">
    <property type="entry name" value="PEPTIDASE-RELATED"/>
    <property type="match status" value="1"/>
</dbReference>
<feature type="transmembrane region" description="Helical" evidence="7">
    <location>
        <begin position="23"/>
        <end position="45"/>
    </location>
</feature>
<keyword evidence="5" id="KW-0862">Zinc</keyword>
<evidence type="ECO:0000256" key="7">
    <source>
        <dbReference type="SAM" id="Phobius"/>
    </source>
</evidence>
<gene>
    <name evidence="9" type="ORF">I5803_17060</name>
</gene>
<evidence type="ECO:0000256" key="1">
    <source>
        <dbReference type="ARBA" id="ARBA00001947"/>
    </source>
</evidence>
<keyword evidence="6" id="KW-0482">Metalloprotease</keyword>
<comment type="cofactor">
    <cofactor evidence="1">
        <name>Zn(2+)</name>
        <dbReference type="ChEBI" id="CHEBI:29105"/>
    </cofactor>
</comment>
<keyword evidence="10" id="KW-1185">Reference proteome</keyword>
<dbReference type="PANTHER" id="PTHR21666:SF288">
    <property type="entry name" value="CELL DIVISION PROTEIN YTFB"/>
    <property type="match status" value="1"/>
</dbReference>
<comment type="caution">
    <text evidence="9">The sequence shown here is derived from an EMBL/GenBank/DDBJ whole genome shotgun (WGS) entry which is preliminary data.</text>
</comment>
<evidence type="ECO:0000256" key="2">
    <source>
        <dbReference type="ARBA" id="ARBA00022670"/>
    </source>
</evidence>
<evidence type="ECO:0000313" key="9">
    <source>
        <dbReference type="EMBL" id="MBG9389742.1"/>
    </source>
</evidence>
<dbReference type="GO" id="GO:0046872">
    <property type="term" value="F:metal ion binding"/>
    <property type="evidence" value="ECO:0007669"/>
    <property type="project" value="UniProtKB-KW"/>
</dbReference>
<feature type="domain" description="M23ase beta-sheet core" evidence="8">
    <location>
        <begin position="199"/>
        <end position="293"/>
    </location>
</feature>
<dbReference type="FunFam" id="2.70.70.10:FF:000006">
    <property type="entry name" value="M23 family peptidase"/>
    <property type="match status" value="1"/>
</dbReference>
<evidence type="ECO:0000259" key="8">
    <source>
        <dbReference type="Pfam" id="PF01551"/>
    </source>
</evidence>
<reference evidence="9" key="1">
    <citation type="submission" date="2020-11" db="EMBL/GenBank/DDBJ databases">
        <title>Bacterial whole genome sequence for Caenimonas sp. DR4.4.</title>
        <authorList>
            <person name="Le V."/>
            <person name="Ko S.-R."/>
            <person name="Ahn C.-Y."/>
            <person name="Oh H.-M."/>
        </authorList>
    </citation>
    <scope>NUCLEOTIDE SEQUENCE</scope>
    <source>
        <strain evidence="9">DR4.4</strain>
    </source>
</reference>
<dbReference type="Pfam" id="PF01551">
    <property type="entry name" value="Peptidase_M23"/>
    <property type="match status" value="1"/>
</dbReference>
<evidence type="ECO:0000256" key="5">
    <source>
        <dbReference type="ARBA" id="ARBA00022833"/>
    </source>
</evidence>
<dbReference type="GO" id="GO:0004222">
    <property type="term" value="F:metalloendopeptidase activity"/>
    <property type="evidence" value="ECO:0007669"/>
    <property type="project" value="TreeGrafter"/>
</dbReference>
<evidence type="ECO:0000313" key="10">
    <source>
        <dbReference type="Proteomes" id="UP000651050"/>
    </source>
</evidence>
<dbReference type="AlphaFoldDB" id="A0A931H785"/>
<proteinExistence type="predicted"/>
<sequence>MHFIITDAWLAKSRAVHLSGTKLVVAFVGLSFSLMLLAAGLYHWVFLKGAREGWPVIGTLVKLVVKDEFEQRDRFMRENLDAMARKLGEMQAKMVQLESLGERVSGLAGVNPADIKVPPGRGGALVGGRPLSMEELQATLADLDALTVERTDLLTVIESRLLDQKLRTMMLPTQQPVKAGHLGSAFGWRIDPFTGRSALHTGLDFQAEPGTSILAAAGGVVVTQEVHPAYGNMVEIDHGNNLITRYAHASRVWVKVGDVIKRGQRIAEVGTTGRSTGPHLHFEVLVQGVPQDPHRFLAAGRDLAAPQVAMQAGPSSLRHAGHR</sequence>
<protein>
    <submittedName>
        <fullName evidence="9">M23 family metallopeptidase</fullName>
    </submittedName>
</protein>
<keyword evidence="7" id="KW-0812">Transmembrane</keyword>
<organism evidence="9 10">
    <name type="scientific">Caenimonas aquaedulcis</name>
    <dbReference type="NCBI Taxonomy" id="2793270"/>
    <lineage>
        <taxon>Bacteria</taxon>
        <taxon>Pseudomonadati</taxon>
        <taxon>Pseudomonadota</taxon>
        <taxon>Betaproteobacteria</taxon>
        <taxon>Burkholderiales</taxon>
        <taxon>Comamonadaceae</taxon>
        <taxon>Caenimonas</taxon>
    </lineage>
</organism>
<dbReference type="EMBL" id="JADWYS010000001">
    <property type="protein sequence ID" value="MBG9389742.1"/>
    <property type="molecule type" value="Genomic_DNA"/>
</dbReference>
<keyword evidence="7" id="KW-1133">Transmembrane helix</keyword>
<evidence type="ECO:0000256" key="6">
    <source>
        <dbReference type="ARBA" id="ARBA00023049"/>
    </source>
</evidence>
<dbReference type="InterPro" id="IPR016047">
    <property type="entry name" value="M23ase_b-sheet_dom"/>
</dbReference>
<evidence type="ECO:0000256" key="4">
    <source>
        <dbReference type="ARBA" id="ARBA00022801"/>
    </source>
</evidence>